<dbReference type="EMBL" id="LAZR01000055">
    <property type="protein sequence ID" value="KKN97800.1"/>
    <property type="molecule type" value="Genomic_DNA"/>
</dbReference>
<proteinExistence type="predicted"/>
<sequence>MKFGKLMIAAALAASSAPAFAATSAETDCQYQADVVQAVRQARIDRVKEREVPDHIASQNPQWPDRYDAVVPLVAPWVYEMKMRDVKKNDLSAAWNEMCLGQ</sequence>
<gene>
    <name evidence="1" type="ORF">LCGC14_0153130</name>
</gene>
<name>A0A0F9UXT4_9ZZZZ</name>
<protein>
    <submittedName>
        <fullName evidence="1">Uncharacterized protein</fullName>
    </submittedName>
</protein>
<comment type="caution">
    <text evidence="1">The sequence shown here is derived from an EMBL/GenBank/DDBJ whole genome shotgun (WGS) entry which is preliminary data.</text>
</comment>
<dbReference type="AlphaFoldDB" id="A0A0F9UXT4"/>
<accession>A0A0F9UXT4</accession>
<reference evidence="1" key="1">
    <citation type="journal article" date="2015" name="Nature">
        <title>Complex archaea that bridge the gap between prokaryotes and eukaryotes.</title>
        <authorList>
            <person name="Spang A."/>
            <person name="Saw J.H."/>
            <person name="Jorgensen S.L."/>
            <person name="Zaremba-Niedzwiedzka K."/>
            <person name="Martijn J."/>
            <person name="Lind A.E."/>
            <person name="van Eijk R."/>
            <person name="Schleper C."/>
            <person name="Guy L."/>
            <person name="Ettema T.J."/>
        </authorList>
    </citation>
    <scope>NUCLEOTIDE SEQUENCE</scope>
</reference>
<organism evidence="1">
    <name type="scientific">marine sediment metagenome</name>
    <dbReference type="NCBI Taxonomy" id="412755"/>
    <lineage>
        <taxon>unclassified sequences</taxon>
        <taxon>metagenomes</taxon>
        <taxon>ecological metagenomes</taxon>
    </lineage>
</organism>
<evidence type="ECO:0000313" key="1">
    <source>
        <dbReference type="EMBL" id="KKN97800.1"/>
    </source>
</evidence>